<name>A0A5A9NZF4_9TELE</name>
<organism evidence="1 2">
    <name type="scientific">Triplophysa tibetana</name>
    <dbReference type="NCBI Taxonomy" id="1572043"/>
    <lineage>
        <taxon>Eukaryota</taxon>
        <taxon>Metazoa</taxon>
        <taxon>Chordata</taxon>
        <taxon>Craniata</taxon>
        <taxon>Vertebrata</taxon>
        <taxon>Euteleostomi</taxon>
        <taxon>Actinopterygii</taxon>
        <taxon>Neopterygii</taxon>
        <taxon>Teleostei</taxon>
        <taxon>Ostariophysi</taxon>
        <taxon>Cypriniformes</taxon>
        <taxon>Nemacheilidae</taxon>
        <taxon>Triplophysa</taxon>
    </lineage>
</organism>
<evidence type="ECO:0000313" key="1">
    <source>
        <dbReference type="EMBL" id="KAA0715614.1"/>
    </source>
</evidence>
<evidence type="ECO:0000313" key="2">
    <source>
        <dbReference type="Proteomes" id="UP000324632"/>
    </source>
</evidence>
<accession>A0A5A9NZF4</accession>
<comment type="caution">
    <text evidence="1">The sequence shown here is derived from an EMBL/GenBank/DDBJ whole genome shotgun (WGS) entry which is preliminary data.</text>
</comment>
<keyword evidence="2" id="KW-1185">Reference proteome</keyword>
<sequence>MAAVSLTDPLCKPCSYNSYFKVEVNVRKPLMPIHLSSDQVALEMLCLCSQLDLLIRAQVHQFQEQLKHDTSPEDFPCFQKQGAELIYQMNQCVEHLSEPVLLEDYLDDVGLSTLFPRVEVYIIHGSSVDMLERPPSDEYFPHIGKLNQLLVLSQQLDEDIKHLGSHKYVAHQLSAIYQVLNTIKNILPLCTIRKDIEANFKQLKMALIKEEGSKLQPQLPAQYASWVSDLTRNLISTVLSLSEELTGDLSPVMEFISNISS</sequence>
<dbReference type="Proteomes" id="UP000324632">
    <property type="component" value="Chromosome 10"/>
</dbReference>
<dbReference type="AlphaFoldDB" id="A0A5A9NZF4"/>
<gene>
    <name evidence="1" type="ORF">E1301_Tti008453</name>
</gene>
<proteinExistence type="predicted"/>
<dbReference type="EMBL" id="SOYY01000010">
    <property type="protein sequence ID" value="KAA0715614.1"/>
    <property type="molecule type" value="Genomic_DNA"/>
</dbReference>
<protein>
    <submittedName>
        <fullName evidence="1">Uncharacterized protein</fullName>
    </submittedName>
</protein>
<reference evidence="1 2" key="1">
    <citation type="journal article" date="2019" name="Mol. Ecol. Resour.">
        <title>Chromosome-level genome assembly of Triplophysa tibetana, a fish adapted to the harsh high-altitude environment of the Tibetan Plateau.</title>
        <authorList>
            <person name="Yang X."/>
            <person name="Liu H."/>
            <person name="Ma Z."/>
            <person name="Zou Y."/>
            <person name="Zou M."/>
            <person name="Mao Y."/>
            <person name="Li X."/>
            <person name="Wang H."/>
            <person name="Chen T."/>
            <person name="Wang W."/>
            <person name="Yang R."/>
        </authorList>
    </citation>
    <scope>NUCLEOTIDE SEQUENCE [LARGE SCALE GENOMIC DNA]</scope>
    <source>
        <strain evidence="1">TTIB1903HZAU</strain>
        <tissue evidence="1">Muscle</tissue>
    </source>
</reference>